<gene>
    <name evidence="4" type="primary">NAS6</name>
    <name evidence="4" type="ORF">BN1211_0993</name>
</gene>
<evidence type="ECO:0000256" key="2">
    <source>
        <dbReference type="ARBA" id="ARBA00023043"/>
    </source>
</evidence>
<evidence type="ECO:0000313" key="5">
    <source>
        <dbReference type="Proteomes" id="UP000038830"/>
    </source>
</evidence>
<dbReference type="InterPro" id="IPR002110">
    <property type="entry name" value="Ankyrin_rpt"/>
</dbReference>
<evidence type="ECO:0000256" key="3">
    <source>
        <dbReference type="PROSITE-ProRule" id="PRU00023"/>
    </source>
</evidence>
<keyword evidence="2 3" id="KW-0040">ANK repeat</keyword>
<feature type="repeat" description="ANK" evidence="3">
    <location>
        <begin position="35"/>
        <end position="59"/>
    </location>
</feature>
<dbReference type="InterPro" id="IPR050889">
    <property type="entry name" value="Dendritic_Spine_Reg/Scaffold"/>
</dbReference>
<proteinExistence type="predicted"/>
<sequence length="240" mass="25798">MVDYPLHDAARDGKSLIVQGLLKQDAKQALQKDDDGRIPLHWAVAFSQLEAASLLLNPGKPSGKSIEFDIDDYVDASGWTALHIAASVGNLEMISLLLTHEPKPDVNLQTTTGLTAVHLATGKKHIDAVKGLVENGASLRIKDKRSQYPIHRAAAVGSIALVQFLGEDSKSPLNSKDIQGWTPLHHALAEGFADVALVLVKLGADAKIEDDEGNTPLKVSVDDTVAKYFKVECEKLGVDL</sequence>
<protein>
    <submittedName>
        <fullName evidence="4">NAS6 protein</fullName>
    </submittedName>
</protein>
<evidence type="ECO:0000313" key="4">
    <source>
        <dbReference type="EMBL" id="CEP21000.1"/>
    </source>
</evidence>
<dbReference type="PROSITE" id="PS50088">
    <property type="entry name" value="ANK_REPEAT"/>
    <property type="match status" value="4"/>
</dbReference>
<evidence type="ECO:0000256" key="1">
    <source>
        <dbReference type="ARBA" id="ARBA00022737"/>
    </source>
</evidence>
<dbReference type="Pfam" id="PF12796">
    <property type="entry name" value="Ank_2"/>
    <property type="match status" value="3"/>
</dbReference>
<dbReference type="Gene3D" id="1.25.40.20">
    <property type="entry name" value="Ankyrin repeat-containing domain"/>
    <property type="match status" value="1"/>
</dbReference>
<reference evidence="5" key="1">
    <citation type="journal article" date="2015" name="J. Biotechnol.">
        <title>The structure of the Cyberlindnera jadinii genome and its relation to Candida utilis analyzed by the occurrence of single nucleotide polymorphisms.</title>
        <authorList>
            <person name="Rupp O."/>
            <person name="Brinkrolf K."/>
            <person name="Buerth C."/>
            <person name="Kunigo M."/>
            <person name="Schneider J."/>
            <person name="Jaenicke S."/>
            <person name="Goesmann A."/>
            <person name="Puehler A."/>
            <person name="Jaeger K.-E."/>
            <person name="Ernst J.F."/>
        </authorList>
    </citation>
    <scope>NUCLEOTIDE SEQUENCE [LARGE SCALE GENOMIC DNA]</scope>
    <source>
        <strain evidence="5">ATCC 18201 / CBS 1600 / BCRC 20928 / JCM 3617 / NBRC 0987 / NRRL Y-1542</strain>
    </source>
</reference>
<dbReference type="PANTHER" id="PTHR24166">
    <property type="entry name" value="ROLLING PEBBLES, ISOFORM B"/>
    <property type="match status" value="1"/>
</dbReference>
<dbReference type="EMBL" id="CDQK01000001">
    <property type="protein sequence ID" value="CEP21000.1"/>
    <property type="molecule type" value="Genomic_DNA"/>
</dbReference>
<name>A0A0H5BZP0_CYBJN</name>
<accession>A0A0H5BZP0</accession>
<dbReference type="PROSITE" id="PS50297">
    <property type="entry name" value="ANK_REP_REGION"/>
    <property type="match status" value="4"/>
</dbReference>
<dbReference type="SMART" id="SM00248">
    <property type="entry name" value="ANK"/>
    <property type="match status" value="6"/>
</dbReference>
<dbReference type="AlphaFoldDB" id="A0A0H5BZP0"/>
<dbReference type="Proteomes" id="UP000038830">
    <property type="component" value="Unassembled WGS sequence"/>
</dbReference>
<keyword evidence="1" id="KW-0677">Repeat</keyword>
<feature type="repeat" description="ANK" evidence="3">
    <location>
        <begin position="179"/>
        <end position="211"/>
    </location>
</feature>
<organism evidence="4 5">
    <name type="scientific">Cyberlindnera jadinii (strain ATCC 18201 / CBS 1600 / BCRC 20928 / JCM 3617 / NBRC 0987 / NRRL Y-1542)</name>
    <name type="common">Torula yeast</name>
    <name type="synonym">Candida utilis</name>
    <dbReference type="NCBI Taxonomy" id="983966"/>
    <lineage>
        <taxon>Eukaryota</taxon>
        <taxon>Fungi</taxon>
        <taxon>Dikarya</taxon>
        <taxon>Ascomycota</taxon>
        <taxon>Saccharomycotina</taxon>
        <taxon>Saccharomycetes</taxon>
        <taxon>Phaffomycetales</taxon>
        <taxon>Phaffomycetaceae</taxon>
        <taxon>Cyberlindnera</taxon>
    </lineage>
</organism>
<feature type="repeat" description="ANK" evidence="3">
    <location>
        <begin position="112"/>
        <end position="144"/>
    </location>
</feature>
<dbReference type="PRINTS" id="PR01415">
    <property type="entry name" value="ANKYRIN"/>
</dbReference>
<dbReference type="PANTHER" id="PTHR24166:SF48">
    <property type="entry name" value="PROTEIN VAPYRIN"/>
    <property type="match status" value="1"/>
</dbReference>
<dbReference type="InterPro" id="IPR036770">
    <property type="entry name" value="Ankyrin_rpt-contain_sf"/>
</dbReference>
<feature type="repeat" description="ANK" evidence="3">
    <location>
        <begin position="77"/>
        <end position="109"/>
    </location>
</feature>
<dbReference type="SUPFAM" id="SSF48403">
    <property type="entry name" value="Ankyrin repeat"/>
    <property type="match status" value="1"/>
</dbReference>